<accession>A0A9X3TMD3</accession>
<keyword evidence="1" id="KW-0812">Transmembrane</keyword>
<keyword evidence="1" id="KW-1133">Transmembrane helix</keyword>
<reference evidence="3" key="1">
    <citation type="submission" date="2022-12" db="EMBL/GenBank/DDBJ databases">
        <title>Draft genome sequence of the thermophilic strain Brevibacillus thermoruber HT42, isolated from Los Humeros, Puebla, Mexico, with biotechnological potential.</title>
        <authorList>
            <person name="Lara Sanchez J."/>
            <person name="Solis Palacios R."/>
            <person name="Bustos Baena A.S."/>
            <person name="Ruz Baez A.E."/>
            <person name="Espinosa Luna G."/>
            <person name="Oliart Ros R.M."/>
        </authorList>
    </citation>
    <scope>NUCLEOTIDE SEQUENCE</scope>
    <source>
        <strain evidence="3">HT42</strain>
    </source>
</reference>
<dbReference type="InterPro" id="IPR011009">
    <property type="entry name" value="Kinase-like_dom_sf"/>
</dbReference>
<dbReference type="EMBL" id="JAPYYP010000002">
    <property type="protein sequence ID" value="MDA5107110.1"/>
    <property type="molecule type" value="Genomic_DNA"/>
</dbReference>
<protein>
    <submittedName>
        <fullName evidence="3">Aminoglycoside phosphotransferase family protein</fullName>
    </submittedName>
</protein>
<comment type="caution">
    <text evidence="3">The sequence shown here is derived from an EMBL/GenBank/DDBJ whole genome shotgun (WGS) entry which is preliminary data.</text>
</comment>
<dbReference type="RefSeq" id="WP_271139371.1">
    <property type="nucleotide sequence ID" value="NZ_JAPYYP010000002.1"/>
</dbReference>
<keyword evidence="1" id="KW-0472">Membrane</keyword>
<proteinExistence type="predicted"/>
<gene>
    <name evidence="3" type="ORF">O3V59_01930</name>
</gene>
<dbReference type="PANTHER" id="PTHR41283">
    <property type="entry name" value="AMINOGLYCOSIDE PHOSPHOTRANSFERASE"/>
    <property type="match status" value="1"/>
</dbReference>
<dbReference type="Pfam" id="PF01636">
    <property type="entry name" value="APH"/>
    <property type="match status" value="1"/>
</dbReference>
<evidence type="ECO:0000313" key="3">
    <source>
        <dbReference type="EMBL" id="MDA5107110.1"/>
    </source>
</evidence>
<sequence>MTGQIEWLRSKSPALCSAVGIEPIHKGFSSDRKYLVRMESGERRVLRIADQSRWERKRSEFHTLQALQPFGASIPQPIECGIAEDLQLCYILLSHIDGEDARDILPLCTEEEQFRIGWQAGQDLRKLHQLHAPSDIPAWHSRAVQKHARYLEAYRTGGLAIPHDEKIMAFVEENKAYLCKRPNRFQHDDFHVGNLIAKDKQYAGAIDFDRYDWGDPIHDFCKLALFSREVSVPFCFGQICGYFSPNEIPPAFWTLYTVYVAMSLFSAVVWTVRVAPDQLQEMLGRVRLIAEDHLYFERVEPAWFSADRDKWESVARSLCQH</sequence>
<evidence type="ECO:0000256" key="1">
    <source>
        <dbReference type="SAM" id="Phobius"/>
    </source>
</evidence>
<dbReference type="Gene3D" id="3.90.1200.10">
    <property type="match status" value="1"/>
</dbReference>
<organism evidence="3 4">
    <name type="scientific">Brevibacillus thermoruber</name>
    <dbReference type="NCBI Taxonomy" id="33942"/>
    <lineage>
        <taxon>Bacteria</taxon>
        <taxon>Bacillati</taxon>
        <taxon>Bacillota</taxon>
        <taxon>Bacilli</taxon>
        <taxon>Bacillales</taxon>
        <taxon>Paenibacillaceae</taxon>
        <taxon>Brevibacillus</taxon>
    </lineage>
</organism>
<keyword evidence="4" id="KW-1185">Reference proteome</keyword>
<dbReference type="AlphaFoldDB" id="A0A9X3TMD3"/>
<feature type="domain" description="Aminoglycoside phosphotransferase" evidence="2">
    <location>
        <begin position="21"/>
        <end position="230"/>
    </location>
</feature>
<dbReference type="SUPFAM" id="SSF56112">
    <property type="entry name" value="Protein kinase-like (PK-like)"/>
    <property type="match status" value="1"/>
</dbReference>
<dbReference type="PANTHER" id="PTHR41283:SF1">
    <property type="entry name" value="AMINOGLYCOSIDE PHOSPHOTRANSFERASE DOMAIN-CONTAINING PROTEIN"/>
    <property type="match status" value="1"/>
</dbReference>
<dbReference type="Proteomes" id="UP001151071">
    <property type="component" value="Unassembled WGS sequence"/>
</dbReference>
<evidence type="ECO:0000259" key="2">
    <source>
        <dbReference type="Pfam" id="PF01636"/>
    </source>
</evidence>
<evidence type="ECO:0000313" key="4">
    <source>
        <dbReference type="Proteomes" id="UP001151071"/>
    </source>
</evidence>
<name>A0A9X3TMD3_9BACL</name>
<feature type="transmembrane region" description="Helical" evidence="1">
    <location>
        <begin position="253"/>
        <end position="275"/>
    </location>
</feature>
<dbReference type="InterPro" id="IPR002575">
    <property type="entry name" value="Aminoglycoside_PTrfase"/>
</dbReference>